<evidence type="ECO:0000256" key="1">
    <source>
        <dbReference type="ARBA" id="ARBA00004651"/>
    </source>
</evidence>
<dbReference type="AlphaFoldDB" id="A0A1I5CWR5"/>
<evidence type="ECO:0000256" key="8">
    <source>
        <dbReference type="ARBA" id="ARBA00023136"/>
    </source>
</evidence>
<feature type="transmembrane region" description="Helical" evidence="9">
    <location>
        <begin position="109"/>
        <end position="127"/>
    </location>
</feature>
<comment type="catalytic activity">
    <reaction evidence="9">
        <text>L-arginine(in) = L-arginine(out)</text>
        <dbReference type="Rhea" id="RHEA:32143"/>
        <dbReference type="ChEBI" id="CHEBI:32682"/>
    </reaction>
</comment>
<organism evidence="10 11">
    <name type="scientific">Xenorhabdus japonica</name>
    <dbReference type="NCBI Taxonomy" id="53341"/>
    <lineage>
        <taxon>Bacteria</taxon>
        <taxon>Pseudomonadati</taxon>
        <taxon>Pseudomonadota</taxon>
        <taxon>Gammaproteobacteria</taxon>
        <taxon>Enterobacterales</taxon>
        <taxon>Morganellaceae</taxon>
        <taxon>Xenorhabdus</taxon>
    </lineage>
</organism>
<dbReference type="PANTHER" id="PTHR30086">
    <property type="entry name" value="ARGININE EXPORTER PROTEIN ARGO"/>
    <property type="match status" value="1"/>
</dbReference>
<keyword evidence="4" id="KW-0997">Cell inner membrane</keyword>
<accession>A0A1I5CWR5</accession>
<dbReference type="Proteomes" id="UP000199011">
    <property type="component" value="Unassembled WGS sequence"/>
</dbReference>
<evidence type="ECO:0000313" key="10">
    <source>
        <dbReference type="EMBL" id="SFN91357.1"/>
    </source>
</evidence>
<dbReference type="HAMAP" id="MF_01901">
    <property type="entry name" value="ArgO"/>
    <property type="match status" value="1"/>
</dbReference>
<feature type="transmembrane region" description="Helical" evidence="9">
    <location>
        <begin position="67"/>
        <end position="88"/>
    </location>
</feature>
<evidence type="ECO:0000256" key="2">
    <source>
        <dbReference type="ARBA" id="ARBA00022448"/>
    </source>
</evidence>
<comment type="similarity">
    <text evidence="9">Belongs to the LysE/ArgO transporter (TC 2.A.75) family.</text>
</comment>
<dbReference type="GO" id="GO:0061459">
    <property type="term" value="F:L-arginine transmembrane transporter activity"/>
    <property type="evidence" value="ECO:0007669"/>
    <property type="project" value="UniProtKB-UniRule"/>
</dbReference>
<keyword evidence="3 9" id="KW-1003">Cell membrane</keyword>
<feature type="transmembrane region" description="Helical" evidence="9">
    <location>
        <begin position="147"/>
        <end position="170"/>
    </location>
</feature>
<sequence>MFSIFIQGFFLSAAMILPLGPQNVFVMQQGSRKQFHLMSAALCSASDALLIAAGIFGGSALLGQSILLLQAVTWGGVAFLLWYGWGAFRTALSAEVELSRTEKIIQSRWRVIVTLFAVTWLNPHVYLDTFVVLGSVGGQLSAELRPWFTTGAVMASISWFFALSYLSAWFSPVLNQPRSQRIINIFVGCVMWYIAWGLIKQGYRFFIDYNTSL</sequence>
<evidence type="ECO:0000256" key="5">
    <source>
        <dbReference type="ARBA" id="ARBA00022692"/>
    </source>
</evidence>
<keyword evidence="11" id="KW-1185">Reference proteome</keyword>
<keyword evidence="6 9" id="KW-0029">Amino-acid transport</keyword>
<evidence type="ECO:0000313" key="11">
    <source>
        <dbReference type="Proteomes" id="UP000199011"/>
    </source>
</evidence>
<gene>
    <name evidence="9" type="primary">argO</name>
    <name evidence="10" type="ORF">SAMN05421579_13125</name>
</gene>
<dbReference type="EMBL" id="FOVO01000031">
    <property type="protein sequence ID" value="SFN91357.1"/>
    <property type="molecule type" value="Genomic_DNA"/>
</dbReference>
<keyword evidence="8 9" id="KW-0472">Membrane</keyword>
<keyword evidence="5 9" id="KW-0812">Transmembrane</keyword>
<dbReference type="InterPro" id="IPR001123">
    <property type="entry name" value="LeuE-type"/>
</dbReference>
<dbReference type="NCBIfam" id="NF006801">
    <property type="entry name" value="PRK09304.1"/>
    <property type="match status" value="1"/>
</dbReference>
<reference evidence="11" key="1">
    <citation type="submission" date="2016-10" db="EMBL/GenBank/DDBJ databases">
        <authorList>
            <person name="Varghese N."/>
            <person name="Submissions S."/>
        </authorList>
    </citation>
    <scope>NUCLEOTIDE SEQUENCE [LARGE SCALE GENOMIC DNA]</scope>
    <source>
        <strain evidence="11">DSM 16522</strain>
    </source>
</reference>
<proteinExistence type="inferred from homology"/>
<comment type="subcellular location">
    <subcellularLocation>
        <location evidence="1 9">Cell membrane</location>
        <topology evidence="1 9">Multi-pass membrane protein</topology>
    </subcellularLocation>
</comment>
<dbReference type="InterPro" id="IPR023445">
    <property type="entry name" value="Arg_export_ArgO_enterobac"/>
</dbReference>
<evidence type="ECO:0000256" key="3">
    <source>
        <dbReference type="ARBA" id="ARBA00022475"/>
    </source>
</evidence>
<feature type="transmembrane region" description="Helical" evidence="9">
    <location>
        <begin position="37"/>
        <end position="61"/>
    </location>
</feature>
<evidence type="ECO:0000256" key="7">
    <source>
        <dbReference type="ARBA" id="ARBA00022989"/>
    </source>
</evidence>
<evidence type="ECO:0000256" key="4">
    <source>
        <dbReference type="ARBA" id="ARBA00022519"/>
    </source>
</evidence>
<dbReference type="GO" id="GO:0005886">
    <property type="term" value="C:plasma membrane"/>
    <property type="evidence" value="ECO:0007669"/>
    <property type="project" value="UniProtKB-SubCell"/>
</dbReference>
<keyword evidence="7 9" id="KW-1133">Transmembrane helix</keyword>
<comment type="function">
    <text evidence="9">Involved in the export of arginine. Important to control the intracellular level of arginine and the correct balance between arginine and lysine.</text>
</comment>
<protein>
    <recommendedName>
        <fullName evidence="9">Arginine exporter protein ArgO</fullName>
    </recommendedName>
</protein>
<dbReference type="RefSeq" id="WP_092519969.1">
    <property type="nucleotide sequence ID" value="NZ_CAWRAH010000065.1"/>
</dbReference>
<feature type="transmembrane region" description="Helical" evidence="9">
    <location>
        <begin position="6"/>
        <end position="25"/>
    </location>
</feature>
<dbReference type="PANTHER" id="PTHR30086:SF20">
    <property type="entry name" value="ARGININE EXPORTER PROTEIN ARGO-RELATED"/>
    <property type="match status" value="1"/>
</dbReference>
<dbReference type="Pfam" id="PF01810">
    <property type="entry name" value="LysE"/>
    <property type="match status" value="1"/>
</dbReference>
<keyword evidence="2 9" id="KW-0813">Transport</keyword>
<evidence type="ECO:0000256" key="6">
    <source>
        <dbReference type="ARBA" id="ARBA00022970"/>
    </source>
</evidence>
<feature type="transmembrane region" description="Helical" evidence="9">
    <location>
        <begin position="182"/>
        <end position="199"/>
    </location>
</feature>
<dbReference type="OrthoDB" id="5638726at2"/>
<dbReference type="STRING" id="53341.SAMN05421579_13125"/>
<evidence type="ECO:0000256" key="9">
    <source>
        <dbReference type="HAMAP-Rule" id="MF_01901"/>
    </source>
</evidence>
<name>A0A1I5CWR5_9GAMM</name>